<protein>
    <recommendedName>
        <fullName evidence="8">Peptidase M14 domain-containing protein</fullName>
    </recommendedName>
</protein>
<comment type="cofactor">
    <cofactor evidence="1">
        <name>Zn(2+)</name>
        <dbReference type="ChEBI" id="CHEBI:29105"/>
    </cofactor>
</comment>
<keyword evidence="6" id="KW-0482">Metalloprotease</keyword>
<dbReference type="Pfam" id="PF00246">
    <property type="entry name" value="Peptidase_M14"/>
    <property type="match status" value="1"/>
</dbReference>
<evidence type="ECO:0000313" key="9">
    <source>
        <dbReference type="EMBL" id="KAF4705507.1"/>
    </source>
</evidence>
<evidence type="ECO:0000256" key="3">
    <source>
        <dbReference type="ARBA" id="ARBA00022670"/>
    </source>
</evidence>
<dbReference type="AlphaFoldDB" id="A0A7J6QB52"/>
<comment type="caution">
    <text evidence="7">Lacks conserved residue(s) required for the propagation of feature annotation.</text>
</comment>
<dbReference type="GO" id="GO:0008270">
    <property type="term" value="F:zinc ion binding"/>
    <property type="evidence" value="ECO:0007669"/>
    <property type="project" value="InterPro"/>
</dbReference>
<evidence type="ECO:0000256" key="5">
    <source>
        <dbReference type="ARBA" id="ARBA00022833"/>
    </source>
</evidence>
<organism evidence="9 10">
    <name type="scientific">Perkinsus olseni</name>
    <name type="common">Perkinsus atlanticus</name>
    <dbReference type="NCBI Taxonomy" id="32597"/>
    <lineage>
        <taxon>Eukaryota</taxon>
        <taxon>Sar</taxon>
        <taxon>Alveolata</taxon>
        <taxon>Perkinsozoa</taxon>
        <taxon>Perkinsea</taxon>
        <taxon>Perkinsida</taxon>
        <taxon>Perkinsidae</taxon>
        <taxon>Perkinsus</taxon>
    </lineage>
</organism>
<keyword evidence="3" id="KW-0645">Protease</keyword>
<dbReference type="PANTHER" id="PTHR11705:SF143">
    <property type="entry name" value="SLL0236 PROTEIN"/>
    <property type="match status" value="1"/>
</dbReference>
<feature type="domain" description="Peptidase M14" evidence="8">
    <location>
        <begin position="18"/>
        <end position="241"/>
    </location>
</feature>
<dbReference type="GO" id="GO:0004181">
    <property type="term" value="F:metallocarboxypeptidase activity"/>
    <property type="evidence" value="ECO:0007669"/>
    <property type="project" value="InterPro"/>
</dbReference>
<evidence type="ECO:0000256" key="2">
    <source>
        <dbReference type="ARBA" id="ARBA00005988"/>
    </source>
</evidence>
<comment type="caution">
    <text evidence="9">The sequence shown here is derived from an EMBL/GenBank/DDBJ whole genome shotgun (WGS) entry which is preliminary data.</text>
</comment>
<dbReference type="PROSITE" id="PS52035">
    <property type="entry name" value="PEPTIDASE_M14"/>
    <property type="match status" value="1"/>
</dbReference>
<keyword evidence="4" id="KW-0378">Hydrolase</keyword>
<gene>
    <name evidence="9" type="ORF">FOZ62_026265</name>
</gene>
<reference evidence="9 10" key="1">
    <citation type="submission" date="2020-04" db="EMBL/GenBank/DDBJ databases">
        <title>Perkinsus olseni comparative genomics.</title>
        <authorList>
            <person name="Bogema D.R."/>
        </authorList>
    </citation>
    <scope>NUCLEOTIDE SEQUENCE [LARGE SCALE GENOMIC DNA]</scope>
    <source>
        <strain evidence="9">ATCC PRA-205</strain>
    </source>
</reference>
<comment type="similarity">
    <text evidence="2 7">Belongs to the peptidase M14 family.</text>
</comment>
<sequence>VQQAGFSVVGIIDWIIAHINIYGRALAVDEAFRHLDEAHQYLLDGEKMQGSAPHTDVLKAAIHSTKLAKAWLKPYAVSSELAHCRRIPVCGLAVSLYAIGRLCEDYKKGTDPRTVYLLDTREIWIVPIVNPDGYKVVEDPTMRDVRKNRRDTCPMNPVKSGVDLNRNFGYKWSGQYPKCSEEYAGEGPFSEPETQALKRMVEERDFKIALNFHSYGTMLTYPFNHANTVSPSRADGAFVTI</sequence>
<dbReference type="EMBL" id="JABANM010030883">
    <property type="protein sequence ID" value="KAF4705507.1"/>
    <property type="molecule type" value="Genomic_DNA"/>
</dbReference>
<dbReference type="PANTHER" id="PTHR11705">
    <property type="entry name" value="PROTEASE FAMILY M14 CARBOXYPEPTIDASE A,B"/>
    <property type="match status" value="1"/>
</dbReference>
<feature type="non-terminal residue" evidence="9">
    <location>
        <position position="1"/>
    </location>
</feature>
<evidence type="ECO:0000259" key="8">
    <source>
        <dbReference type="PROSITE" id="PS52035"/>
    </source>
</evidence>
<evidence type="ECO:0000256" key="7">
    <source>
        <dbReference type="PROSITE-ProRule" id="PRU01379"/>
    </source>
</evidence>
<accession>A0A7J6QB52</accession>
<evidence type="ECO:0000256" key="4">
    <source>
        <dbReference type="ARBA" id="ARBA00022801"/>
    </source>
</evidence>
<keyword evidence="5" id="KW-0862">Zinc</keyword>
<dbReference type="Gene3D" id="3.40.630.10">
    <property type="entry name" value="Zn peptidases"/>
    <property type="match status" value="1"/>
</dbReference>
<dbReference type="Proteomes" id="UP000574390">
    <property type="component" value="Unassembled WGS sequence"/>
</dbReference>
<dbReference type="SUPFAM" id="SSF53187">
    <property type="entry name" value="Zn-dependent exopeptidases"/>
    <property type="match status" value="1"/>
</dbReference>
<dbReference type="InterPro" id="IPR000834">
    <property type="entry name" value="Peptidase_M14"/>
</dbReference>
<proteinExistence type="inferred from homology"/>
<dbReference type="GO" id="GO:0006508">
    <property type="term" value="P:proteolysis"/>
    <property type="evidence" value="ECO:0007669"/>
    <property type="project" value="UniProtKB-KW"/>
</dbReference>
<dbReference type="GO" id="GO:0005615">
    <property type="term" value="C:extracellular space"/>
    <property type="evidence" value="ECO:0007669"/>
    <property type="project" value="TreeGrafter"/>
</dbReference>
<dbReference type="SMART" id="SM00631">
    <property type="entry name" value="Zn_pept"/>
    <property type="match status" value="1"/>
</dbReference>
<evidence type="ECO:0000313" key="10">
    <source>
        <dbReference type="Proteomes" id="UP000574390"/>
    </source>
</evidence>
<name>A0A7J6QB52_PEROL</name>
<evidence type="ECO:0000256" key="6">
    <source>
        <dbReference type="ARBA" id="ARBA00023049"/>
    </source>
</evidence>
<evidence type="ECO:0000256" key="1">
    <source>
        <dbReference type="ARBA" id="ARBA00001947"/>
    </source>
</evidence>